<comment type="caution">
    <text evidence="1">The sequence shown here is derived from an EMBL/GenBank/DDBJ whole genome shotgun (WGS) entry which is preliminary data.</text>
</comment>
<gene>
    <name evidence="1" type="ORF">DEBURN_LOCUS8250</name>
</gene>
<dbReference type="OrthoDB" id="442243at2759"/>
<evidence type="ECO:0000313" key="1">
    <source>
        <dbReference type="EMBL" id="CAG8574393.1"/>
    </source>
</evidence>
<sequence length="123" mass="14018">IESIVHPTYNTKGDFSECLEIIVNEREDEIIITIVDKLDILWIMSAFKGISLLSLSSPLPSSSPSSCSSPHLHCLLHHYYRTNYKIDDIIILPIVFTRHCVTAFKNEETIECILTMKLIPCLK</sequence>
<accession>A0A9N9BS35</accession>
<protein>
    <submittedName>
        <fullName evidence="1">7719_t:CDS:1</fullName>
    </submittedName>
</protein>
<reference evidence="1" key="1">
    <citation type="submission" date="2021-06" db="EMBL/GenBank/DDBJ databases">
        <authorList>
            <person name="Kallberg Y."/>
            <person name="Tangrot J."/>
            <person name="Rosling A."/>
        </authorList>
    </citation>
    <scope>NUCLEOTIDE SEQUENCE</scope>
    <source>
        <strain evidence="1">AZ414A</strain>
    </source>
</reference>
<dbReference type="AlphaFoldDB" id="A0A9N9BS35"/>
<feature type="non-terminal residue" evidence="1">
    <location>
        <position position="123"/>
    </location>
</feature>
<evidence type="ECO:0000313" key="2">
    <source>
        <dbReference type="Proteomes" id="UP000789706"/>
    </source>
</evidence>
<organism evidence="1 2">
    <name type="scientific">Diversispora eburnea</name>
    <dbReference type="NCBI Taxonomy" id="1213867"/>
    <lineage>
        <taxon>Eukaryota</taxon>
        <taxon>Fungi</taxon>
        <taxon>Fungi incertae sedis</taxon>
        <taxon>Mucoromycota</taxon>
        <taxon>Glomeromycotina</taxon>
        <taxon>Glomeromycetes</taxon>
        <taxon>Diversisporales</taxon>
        <taxon>Diversisporaceae</taxon>
        <taxon>Diversispora</taxon>
    </lineage>
</organism>
<name>A0A9N9BS35_9GLOM</name>
<dbReference type="EMBL" id="CAJVPK010001163">
    <property type="protein sequence ID" value="CAG8574393.1"/>
    <property type="molecule type" value="Genomic_DNA"/>
</dbReference>
<keyword evidence="2" id="KW-1185">Reference proteome</keyword>
<proteinExistence type="predicted"/>
<dbReference type="Proteomes" id="UP000789706">
    <property type="component" value="Unassembled WGS sequence"/>
</dbReference>